<name>A0A0D0ASJ1_9AGAR</name>
<keyword evidence="2" id="KW-1185">Reference proteome</keyword>
<dbReference type="EMBL" id="KN834830">
    <property type="protein sequence ID" value="KIK53385.1"/>
    <property type="molecule type" value="Genomic_DNA"/>
</dbReference>
<dbReference type="OrthoDB" id="3247418at2759"/>
<sequence length="102" mass="11289">MVTPSWLNSIPKNFGNAKTGSIKADEWQILSMVFLHIALVTLWGDVNGSAPSKDDSDSGLLLKALNHSMSLFQATILVCQHSMTAARTSKYWEYVSMWIDGL</sequence>
<proteinExistence type="predicted"/>
<gene>
    <name evidence="1" type="ORF">GYMLUDRAFT_63757</name>
</gene>
<dbReference type="Proteomes" id="UP000053593">
    <property type="component" value="Unassembled WGS sequence"/>
</dbReference>
<organism evidence="1 2">
    <name type="scientific">Collybiopsis luxurians FD-317 M1</name>
    <dbReference type="NCBI Taxonomy" id="944289"/>
    <lineage>
        <taxon>Eukaryota</taxon>
        <taxon>Fungi</taxon>
        <taxon>Dikarya</taxon>
        <taxon>Basidiomycota</taxon>
        <taxon>Agaricomycotina</taxon>
        <taxon>Agaricomycetes</taxon>
        <taxon>Agaricomycetidae</taxon>
        <taxon>Agaricales</taxon>
        <taxon>Marasmiineae</taxon>
        <taxon>Omphalotaceae</taxon>
        <taxon>Collybiopsis</taxon>
        <taxon>Collybiopsis luxurians</taxon>
    </lineage>
</organism>
<dbReference type="HOGENOM" id="CLU_081367_2_0_1"/>
<accession>A0A0D0ASJ1</accession>
<protein>
    <submittedName>
        <fullName evidence="1">Uncharacterized protein</fullName>
    </submittedName>
</protein>
<evidence type="ECO:0000313" key="1">
    <source>
        <dbReference type="EMBL" id="KIK53385.1"/>
    </source>
</evidence>
<dbReference type="AlphaFoldDB" id="A0A0D0ASJ1"/>
<reference evidence="1 2" key="1">
    <citation type="submission" date="2014-04" db="EMBL/GenBank/DDBJ databases">
        <title>Evolutionary Origins and Diversification of the Mycorrhizal Mutualists.</title>
        <authorList>
            <consortium name="DOE Joint Genome Institute"/>
            <consortium name="Mycorrhizal Genomics Consortium"/>
            <person name="Kohler A."/>
            <person name="Kuo A."/>
            <person name="Nagy L.G."/>
            <person name="Floudas D."/>
            <person name="Copeland A."/>
            <person name="Barry K.W."/>
            <person name="Cichocki N."/>
            <person name="Veneault-Fourrey C."/>
            <person name="LaButti K."/>
            <person name="Lindquist E.A."/>
            <person name="Lipzen A."/>
            <person name="Lundell T."/>
            <person name="Morin E."/>
            <person name="Murat C."/>
            <person name="Riley R."/>
            <person name="Ohm R."/>
            <person name="Sun H."/>
            <person name="Tunlid A."/>
            <person name="Henrissat B."/>
            <person name="Grigoriev I.V."/>
            <person name="Hibbett D.S."/>
            <person name="Martin F."/>
        </authorList>
    </citation>
    <scope>NUCLEOTIDE SEQUENCE [LARGE SCALE GENOMIC DNA]</scope>
    <source>
        <strain evidence="1 2">FD-317 M1</strain>
    </source>
</reference>
<evidence type="ECO:0000313" key="2">
    <source>
        <dbReference type="Proteomes" id="UP000053593"/>
    </source>
</evidence>